<dbReference type="InterPro" id="IPR003829">
    <property type="entry name" value="Pirin_N_dom"/>
</dbReference>
<evidence type="ECO:0000259" key="3">
    <source>
        <dbReference type="Pfam" id="PF02678"/>
    </source>
</evidence>
<gene>
    <name evidence="5" type="ORF">ACG02S_18935</name>
</gene>
<dbReference type="Pfam" id="PF05726">
    <property type="entry name" value="Pirin_C"/>
    <property type="match status" value="1"/>
</dbReference>
<evidence type="ECO:0000313" key="6">
    <source>
        <dbReference type="Proteomes" id="UP001606300"/>
    </source>
</evidence>
<organism evidence="5 6">
    <name type="scientific">Pelomonas dachongensis</name>
    <dbReference type="NCBI Taxonomy" id="3299029"/>
    <lineage>
        <taxon>Bacteria</taxon>
        <taxon>Pseudomonadati</taxon>
        <taxon>Pseudomonadota</taxon>
        <taxon>Betaproteobacteria</taxon>
        <taxon>Burkholderiales</taxon>
        <taxon>Sphaerotilaceae</taxon>
        <taxon>Roseateles</taxon>
    </lineage>
</organism>
<dbReference type="CDD" id="cd02247">
    <property type="entry name" value="cupin_pirin_C"/>
    <property type="match status" value="1"/>
</dbReference>
<sequence length="302" mass="32295">MSAPFVERITSHVGDVGGLPIQRSLPNKARRTVGAWCFADHAGPATLPPERRMNVGPHPHTGLSTFSWMIEGEILHRDSLGSEQVLRPGQVNLMTAGHGISHSEESLSDRIHLAQLWIALPDAERERAPSFQHFPVLPRVSLDEGWDATVLVGELAGRTSPVPSFTPLLGVDLAASGPACTTLALDARFEHGVMLLEGEVEVSVAGHDAVETVAPGTLLYLGAGCESVELRCAAASRLLLLGGEPWATPPLLWWNFVGREPAEMQVWADDWASADGGRFGVVEGYVGPRLSVPPVPALKMPG</sequence>
<proteinExistence type="inferred from homology"/>
<dbReference type="RefSeq" id="WP_394472044.1">
    <property type="nucleotide sequence ID" value="NZ_JBIGHY010000007.1"/>
</dbReference>
<dbReference type="Pfam" id="PF02678">
    <property type="entry name" value="Pirin"/>
    <property type="match status" value="1"/>
</dbReference>
<comment type="similarity">
    <text evidence="1 2">Belongs to the pirin family.</text>
</comment>
<evidence type="ECO:0000259" key="4">
    <source>
        <dbReference type="Pfam" id="PF05726"/>
    </source>
</evidence>
<accession>A0ABW7ERC7</accession>
<dbReference type="PANTHER" id="PTHR13903:SF8">
    <property type="entry name" value="PIRIN"/>
    <property type="match status" value="1"/>
</dbReference>
<dbReference type="InterPro" id="IPR012093">
    <property type="entry name" value="Pirin"/>
</dbReference>
<dbReference type="PIRSF" id="PIRSF006232">
    <property type="entry name" value="Pirin"/>
    <property type="match status" value="1"/>
</dbReference>
<dbReference type="PANTHER" id="PTHR13903">
    <property type="entry name" value="PIRIN-RELATED"/>
    <property type="match status" value="1"/>
</dbReference>
<dbReference type="SUPFAM" id="SSF51182">
    <property type="entry name" value="RmlC-like cupins"/>
    <property type="match status" value="1"/>
</dbReference>
<dbReference type="InterPro" id="IPR011051">
    <property type="entry name" value="RmlC_Cupin_sf"/>
</dbReference>
<dbReference type="InterPro" id="IPR014710">
    <property type="entry name" value="RmlC-like_jellyroll"/>
</dbReference>
<reference evidence="5 6" key="1">
    <citation type="submission" date="2024-09" db="EMBL/GenBank/DDBJ databases">
        <title>Novel species of the genus Pelomonas and Roseateles isolated from streams.</title>
        <authorList>
            <person name="Lu H."/>
        </authorList>
    </citation>
    <scope>NUCLEOTIDE SEQUENCE [LARGE SCALE GENOMIC DNA]</scope>
    <source>
        <strain evidence="5 6">DC23W</strain>
    </source>
</reference>
<dbReference type="CDD" id="cd02909">
    <property type="entry name" value="cupin_pirin_N"/>
    <property type="match status" value="1"/>
</dbReference>
<protein>
    <submittedName>
        <fullName evidence="5">Pirin family protein</fullName>
    </submittedName>
</protein>
<keyword evidence="6" id="KW-1185">Reference proteome</keyword>
<dbReference type="InterPro" id="IPR008778">
    <property type="entry name" value="Pirin_C_dom"/>
</dbReference>
<feature type="domain" description="Pirin N-terminal" evidence="3">
    <location>
        <begin position="22"/>
        <end position="118"/>
    </location>
</feature>
<evidence type="ECO:0000256" key="2">
    <source>
        <dbReference type="RuleBase" id="RU003457"/>
    </source>
</evidence>
<comment type="caution">
    <text evidence="5">The sequence shown here is derived from an EMBL/GenBank/DDBJ whole genome shotgun (WGS) entry which is preliminary data.</text>
</comment>
<evidence type="ECO:0000313" key="5">
    <source>
        <dbReference type="EMBL" id="MFG6415975.1"/>
    </source>
</evidence>
<dbReference type="Gene3D" id="2.60.120.10">
    <property type="entry name" value="Jelly Rolls"/>
    <property type="match status" value="1"/>
</dbReference>
<feature type="domain" description="Pirin C-terminal" evidence="4">
    <location>
        <begin position="172"/>
        <end position="273"/>
    </location>
</feature>
<evidence type="ECO:0000256" key="1">
    <source>
        <dbReference type="ARBA" id="ARBA00008416"/>
    </source>
</evidence>
<dbReference type="EMBL" id="JBIGHY010000007">
    <property type="protein sequence ID" value="MFG6415975.1"/>
    <property type="molecule type" value="Genomic_DNA"/>
</dbReference>
<name>A0ABW7ERC7_9BURK</name>
<dbReference type="Proteomes" id="UP001606300">
    <property type="component" value="Unassembled WGS sequence"/>
</dbReference>